<feature type="domain" description="SWIM-type" evidence="3">
    <location>
        <begin position="219"/>
        <end position="249"/>
    </location>
</feature>
<feature type="compositionally biased region" description="Basic residues" evidence="2">
    <location>
        <begin position="1"/>
        <end position="13"/>
    </location>
</feature>
<dbReference type="InterPro" id="IPR007527">
    <property type="entry name" value="Znf_SWIM"/>
</dbReference>
<keyword evidence="1" id="KW-0479">Metal-binding</keyword>
<accession>A0A4Y1ZY25</accession>
<evidence type="ECO:0000256" key="2">
    <source>
        <dbReference type="SAM" id="MobiDB-lite"/>
    </source>
</evidence>
<evidence type="ECO:0000313" key="5">
    <source>
        <dbReference type="Proteomes" id="UP000499080"/>
    </source>
</evidence>
<keyword evidence="5" id="KW-1185">Reference proteome</keyword>
<proteinExistence type="predicted"/>
<dbReference type="Proteomes" id="UP000499080">
    <property type="component" value="Unassembled WGS sequence"/>
</dbReference>
<organism evidence="4 5">
    <name type="scientific">Araneus ventricosus</name>
    <name type="common">Orbweaver spider</name>
    <name type="synonym">Epeira ventricosa</name>
    <dbReference type="NCBI Taxonomy" id="182803"/>
    <lineage>
        <taxon>Eukaryota</taxon>
        <taxon>Metazoa</taxon>
        <taxon>Ecdysozoa</taxon>
        <taxon>Arthropoda</taxon>
        <taxon>Chelicerata</taxon>
        <taxon>Arachnida</taxon>
        <taxon>Araneae</taxon>
        <taxon>Araneomorphae</taxon>
        <taxon>Entelegynae</taxon>
        <taxon>Araneoidea</taxon>
        <taxon>Araneidae</taxon>
        <taxon>Araneus</taxon>
    </lineage>
</organism>
<sequence length="291" mass="33326">MLKRKTRKTKQKNKNQSTESDNYGIDEGDSPLFNLIKKIPGSENTDVAVVEEWINSDEQLEFTDAAIVEMINVPVVQDDSEEENPTDSTWLMSHREGLAALESAMRYVEQQPEAPANNMLLRRWRDISARKSSNVSKQKTIDNFLKIQLGEEVSPDLKIINLRNLIVTSTNYELEFVKLLNTVVLQRTEESKQRKRELESEERRKREESELELEKNESFNAILQAQCTCAVGAVPAYCKHVFTLLHAISDYSKQKLYAAPTAKLQTWHQPKAVKTVPLPCQEVFGKPTFNI</sequence>
<keyword evidence="1" id="KW-0863">Zinc-finger</keyword>
<comment type="caution">
    <text evidence="4">The sequence shown here is derived from an EMBL/GenBank/DDBJ whole genome shotgun (WGS) entry which is preliminary data.</text>
</comment>
<dbReference type="OrthoDB" id="6436398at2759"/>
<evidence type="ECO:0000256" key="1">
    <source>
        <dbReference type="PROSITE-ProRule" id="PRU00325"/>
    </source>
</evidence>
<dbReference type="GO" id="GO:0008270">
    <property type="term" value="F:zinc ion binding"/>
    <property type="evidence" value="ECO:0007669"/>
    <property type="project" value="UniProtKB-KW"/>
</dbReference>
<reference evidence="4 5" key="1">
    <citation type="journal article" date="2019" name="Sci. Rep.">
        <title>Orb-weaving spider Araneus ventricosus genome elucidates the spidroin gene catalogue.</title>
        <authorList>
            <person name="Kono N."/>
            <person name="Nakamura H."/>
            <person name="Ohtoshi R."/>
            <person name="Moran D.A.P."/>
            <person name="Shinohara A."/>
            <person name="Yoshida Y."/>
            <person name="Fujiwara M."/>
            <person name="Mori M."/>
            <person name="Tomita M."/>
            <person name="Arakawa K."/>
        </authorList>
    </citation>
    <scope>NUCLEOTIDE SEQUENCE [LARGE SCALE GENOMIC DNA]</scope>
</reference>
<evidence type="ECO:0000259" key="3">
    <source>
        <dbReference type="PROSITE" id="PS50966"/>
    </source>
</evidence>
<name>A0A4Y1ZY25_ARAVE</name>
<dbReference type="EMBL" id="BGPR01000001">
    <property type="protein sequence ID" value="GBL72402.1"/>
    <property type="molecule type" value="Genomic_DNA"/>
</dbReference>
<keyword evidence="1" id="KW-0862">Zinc</keyword>
<feature type="region of interest" description="Disordered" evidence="2">
    <location>
        <begin position="190"/>
        <end position="210"/>
    </location>
</feature>
<dbReference type="AlphaFoldDB" id="A0A4Y1ZY25"/>
<dbReference type="PROSITE" id="PS50966">
    <property type="entry name" value="ZF_SWIM"/>
    <property type="match status" value="1"/>
</dbReference>
<gene>
    <name evidence="4" type="ORF">AVEN_115329_1</name>
</gene>
<protein>
    <recommendedName>
        <fullName evidence="3">SWIM-type domain-containing protein</fullName>
    </recommendedName>
</protein>
<feature type="region of interest" description="Disordered" evidence="2">
    <location>
        <begin position="1"/>
        <end position="27"/>
    </location>
</feature>
<evidence type="ECO:0000313" key="4">
    <source>
        <dbReference type="EMBL" id="GBL72402.1"/>
    </source>
</evidence>